<reference evidence="4" key="1">
    <citation type="submission" date="2024-02" db="UniProtKB">
        <authorList>
            <consortium name="WormBaseParasite"/>
        </authorList>
    </citation>
    <scope>IDENTIFICATION</scope>
</reference>
<name>A0AAF5DPR0_STRER</name>
<proteinExistence type="inferred from homology"/>
<evidence type="ECO:0000259" key="2">
    <source>
        <dbReference type="Pfam" id="PF12816"/>
    </source>
</evidence>
<feature type="domain" description="Vacuolar protein sorting-associated protein 8 central" evidence="2">
    <location>
        <begin position="523"/>
        <end position="656"/>
    </location>
</feature>
<dbReference type="CDD" id="cd16448">
    <property type="entry name" value="RING-H2"/>
    <property type="match status" value="1"/>
</dbReference>
<dbReference type="GO" id="GO:0006623">
    <property type="term" value="P:protein targeting to vacuole"/>
    <property type="evidence" value="ECO:0007669"/>
    <property type="project" value="InterPro"/>
</dbReference>
<sequence length="1217" mass="140182">MNNATPTKDGGHTIFLNDDNNSLQSGLLENILNDDCNVTIPGVDGDSNSIATLPISNLEYINVDYELLNPLVLSKLEIISHQLNSLKKQKTAGSPTVFAVSESHIVIGTSRGFILVFDRITQELLSSHQLKSNSGGISAINFSKNKKRFAVGTNLGNLYVFSIKVCKLIFSKMEAVTPGQGIIRIIFFSSYTIIMVDNGGSVFEYGEGIKNTKCIFSGSHGEVVGVYMAPINDLICFTSLKKSLIVYPKNSRPIVSIPLPTPSLEYPPLIDWFEESPTVCHLCICRQSVVAFYTFNYVKKNDTYTYENFLKKLVLNDMPPIINLKWLSKYELLGVHDDGNIRYYDVEKGLLAVESIVSVQLLSSSADFKGLANNGNVSEAMKCLSKRVVYETIKYLETSDNTRYIYMIGSDGLFTITINHQYIQLNYFIENDNIISGILYGIDLITNRIRDYTDNMELTKLFIQKLPDLILKLLAQTMNVNEMKVRQNVNLVLKACIYANLYDTLYNIVFPQIENNSKCLSFFFESLEEYIIEDLLQNPPPYLIDKYLKYLEDQKYFNIYESVLLHLPLENLNLHEVICTCQGHNLYDGTTYLMNEALNDYVTPFKKLIDAVKVINDLKVASPSDVVIGNKLLLLIGFSLSGRKYPSGKFYNNQDDSINVSNIIIEELKKLDNLITVLHFDSIQFFNILVTIHDYPFFTINDGARLVEIILVLTKVYQEKIDDKLWETIPYFFQYILQMLNKELFNIVNDELINFIYWIIDNIKEELLLKDKLEEGIINVLECLKINYDKMSQLLEKAIIKNFWMIQWYVHSVRNNFIDIIKCYTKIRIKMEVFEIIEELIRKLDGDEKENFCTFILSFIPELIKVNEYETANLVLVHFPQEIENMPLIILKYLFEISKERGLLSLTDDIDKDSQLFIKYIKYLVEINEDIDRKSLDQLIYDNIKYWKPLTIQTDECFYIAINNVLVLSAIQLMETSQNVENYLEILVDAFFNDITKEKGKALLTVLKKHLKIAEKKGWLEELFKEVMKKPDLEEFRWECLSYFLINSNNSLDYILNYLSNTFLKNKDNPMIIKNTVEELCNYLSEDLMNSEIILSSNKYENELIMDECKEISVLSISKKPITLSCCVKCGESVNSPIYVFSCSHIIHQSCIEEDSSNTCICQNPYEVLIEKPIEIMDNNIKIRTILSSTKSNNNVNLLFDKENLELKCGPKINNTI</sequence>
<dbReference type="GO" id="GO:0005770">
    <property type="term" value="C:late endosome"/>
    <property type="evidence" value="ECO:0007669"/>
    <property type="project" value="TreeGrafter"/>
</dbReference>
<dbReference type="InterPro" id="IPR045111">
    <property type="entry name" value="Vps41/Vps8"/>
</dbReference>
<dbReference type="PANTHER" id="PTHR12616:SF8">
    <property type="entry name" value="VACUOLAR PROTEIN SORTING-ASSOCIATED PROTEIN 8 HOMOLOG"/>
    <property type="match status" value="1"/>
</dbReference>
<dbReference type="InterPro" id="IPR036322">
    <property type="entry name" value="WD40_repeat_dom_sf"/>
</dbReference>
<dbReference type="AlphaFoldDB" id="A0AAF5DPR0"/>
<dbReference type="InterPro" id="IPR025941">
    <property type="entry name" value="Vps8_central_dom"/>
</dbReference>
<keyword evidence="3" id="KW-1185">Reference proteome</keyword>
<dbReference type="Gene3D" id="2.130.10.10">
    <property type="entry name" value="YVTN repeat-like/Quinoprotein amine dehydrogenase"/>
    <property type="match status" value="1"/>
</dbReference>
<dbReference type="Pfam" id="PF12816">
    <property type="entry name" value="TPR_Vps8"/>
    <property type="match status" value="1"/>
</dbReference>
<evidence type="ECO:0000313" key="3">
    <source>
        <dbReference type="Proteomes" id="UP000035681"/>
    </source>
</evidence>
<organism evidence="3 4">
    <name type="scientific">Strongyloides stercoralis</name>
    <name type="common">Threadworm</name>
    <dbReference type="NCBI Taxonomy" id="6248"/>
    <lineage>
        <taxon>Eukaryota</taxon>
        <taxon>Metazoa</taxon>
        <taxon>Ecdysozoa</taxon>
        <taxon>Nematoda</taxon>
        <taxon>Chromadorea</taxon>
        <taxon>Rhabditida</taxon>
        <taxon>Tylenchina</taxon>
        <taxon>Panagrolaimomorpha</taxon>
        <taxon>Strongyloidoidea</taxon>
        <taxon>Strongyloididae</taxon>
        <taxon>Strongyloides</taxon>
    </lineage>
</organism>
<dbReference type="InterPro" id="IPR015943">
    <property type="entry name" value="WD40/YVTN_repeat-like_dom_sf"/>
</dbReference>
<evidence type="ECO:0000256" key="1">
    <source>
        <dbReference type="ARBA" id="ARBA00009422"/>
    </source>
</evidence>
<evidence type="ECO:0000313" key="4">
    <source>
        <dbReference type="WBParaSite" id="TCONS_00016658.p1"/>
    </source>
</evidence>
<dbReference type="PANTHER" id="PTHR12616">
    <property type="entry name" value="VACUOLAR PROTEIN SORTING VPS41"/>
    <property type="match status" value="1"/>
</dbReference>
<dbReference type="GO" id="GO:0030897">
    <property type="term" value="C:HOPS complex"/>
    <property type="evidence" value="ECO:0007669"/>
    <property type="project" value="TreeGrafter"/>
</dbReference>
<protein>
    <recommendedName>
        <fullName evidence="2">Vacuolar protein sorting-associated protein 8 central domain-containing protein</fullName>
    </recommendedName>
</protein>
<dbReference type="Pfam" id="PF23410">
    <property type="entry name" value="Beta-prop_VPS8"/>
    <property type="match status" value="1"/>
</dbReference>
<dbReference type="GO" id="GO:0034058">
    <property type="term" value="P:endosomal vesicle fusion"/>
    <property type="evidence" value="ECO:0007669"/>
    <property type="project" value="TreeGrafter"/>
</dbReference>
<dbReference type="SUPFAM" id="SSF50978">
    <property type="entry name" value="WD40 repeat-like"/>
    <property type="match status" value="1"/>
</dbReference>
<dbReference type="Proteomes" id="UP000035681">
    <property type="component" value="Unplaced"/>
</dbReference>
<dbReference type="WBParaSite" id="TCONS_00016658.p1">
    <property type="protein sequence ID" value="TCONS_00016658.p1"/>
    <property type="gene ID" value="XLOC_011305"/>
</dbReference>
<accession>A0AAF5DPR0</accession>
<comment type="similarity">
    <text evidence="1">Belongs to the VPS8 family.</text>
</comment>